<evidence type="ECO:0000256" key="2">
    <source>
        <dbReference type="ARBA" id="ARBA00022801"/>
    </source>
</evidence>
<comment type="similarity">
    <text evidence="1">Belongs to the 4-hydroxybenzoyl-CoA thioesterase family.</text>
</comment>
<proteinExistence type="inferred from homology"/>
<dbReference type="OrthoDB" id="9799036at2"/>
<keyword evidence="2" id="KW-0378">Hydrolase</keyword>
<dbReference type="PANTHER" id="PTHR31793:SF27">
    <property type="entry name" value="NOVEL THIOESTERASE SUPERFAMILY DOMAIN AND SAPOSIN A-TYPE DOMAIN CONTAINING PROTEIN (0610012H03RIK)"/>
    <property type="match status" value="1"/>
</dbReference>
<evidence type="ECO:0000313" key="3">
    <source>
        <dbReference type="EMBL" id="ANY81673.1"/>
    </source>
</evidence>
<dbReference type="Pfam" id="PF13279">
    <property type="entry name" value="4HBT_2"/>
    <property type="match status" value="1"/>
</dbReference>
<dbReference type="PANTHER" id="PTHR31793">
    <property type="entry name" value="4-HYDROXYBENZOYL-COA THIOESTERASE FAMILY MEMBER"/>
    <property type="match status" value="1"/>
</dbReference>
<gene>
    <name evidence="3" type="ORF">BB934_08990</name>
</gene>
<organism evidence="3">
    <name type="scientific">Microvirga ossetica</name>
    <dbReference type="NCBI Taxonomy" id="1882682"/>
    <lineage>
        <taxon>Bacteria</taxon>
        <taxon>Pseudomonadati</taxon>
        <taxon>Pseudomonadota</taxon>
        <taxon>Alphaproteobacteria</taxon>
        <taxon>Hyphomicrobiales</taxon>
        <taxon>Methylobacteriaceae</taxon>
        <taxon>Microvirga</taxon>
    </lineage>
</organism>
<evidence type="ECO:0000256" key="1">
    <source>
        <dbReference type="ARBA" id="ARBA00005953"/>
    </source>
</evidence>
<dbReference type="AlphaFoldDB" id="A0A1B2ENW4"/>
<accession>A0A1B2ENW4</accession>
<dbReference type="InterPro" id="IPR029069">
    <property type="entry name" value="HotDog_dom_sf"/>
</dbReference>
<dbReference type="RefSeq" id="WP_099512706.1">
    <property type="nucleotide sequence ID" value="NZ_CP016616.1"/>
</dbReference>
<dbReference type="GO" id="GO:0047617">
    <property type="term" value="F:fatty acyl-CoA hydrolase activity"/>
    <property type="evidence" value="ECO:0007669"/>
    <property type="project" value="TreeGrafter"/>
</dbReference>
<dbReference type="SUPFAM" id="SSF54637">
    <property type="entry name" value="Thioesterase/thiol ester dehydrase-isomerase"/>
    <property type="match status" value="1"/>
</dbReference>
<name>A0A1B2ENW4_9HYPH</name>
<dbReference type="InterPro" id="IPR050563">
    <property type="entry name" value="4-hydroxybenzoyl-CoA_TE"/>
</dbReference>
<dbReference type="KEGG" id="moc:BB934_08990"/>
<sequence length="160" mass="17854">MNDLKTQRVLEDYPSLTSTDIRFADLDRQGHVNNAVFATFSEVGRVAFMYDPERPLASEGRSFVIARLLIDFRAELFWPGTVDIGTGDVRVGRSSFTLAQGIFNDGRLVATTEATIVMVDRQTRRSTPLPSETLDVLQRLMLADTSDIHPHSMPQPKPSS</sequence>
<evidence type="ECO:0008006" key="4">
    <source>
        <dbReference type="Google" id="ProtNLM"/>
    </source>
</evidence>
<dbReference type="CDD" id="cd00586">
    <property type="entry name" value="4HBT"/>
    <property type="match status" value="1"/>
</dbReference>
<dbReference type="EMBL" id="CP016616">
    <property type="protein sequence ID" value="ANY81673.1"/>
    <property type="molecule type" value="Genomic_DNA"/>
</dbReference>
<reference evidence="3" key="1">
    <citation type="submission" date="2016-07" db="EMBL/GenBank/DDBJ databases">
        <title>Microvirga ossetica sp. nov. a new species of rhizobia isolated from root nodules of the legume species Vicia alpestris Steven originated from North Ossetia region in the Caucasus.</title>
        <authorList>
            <person name="Safronova V.I."/>
            <person name="Kuznetsova I.G."/>
            <person name="Sazanova A.L."/>
            <person name="Belimov A."/>
            <person name="Andronov E."/>
            <person name="Osledkin Y.S."/>
            <person name="Onishchuk O.P."/>
            <person name="Kurchak O.N."/>
            <person name="Shaposhnikov A.I."/>
            <person name="Willems A."/>
            <person name="Tikhonovich I.A."/>
        </authorList>
    </citation>
    <scope>NUCLEOTIDE SEQUENCE [LARGE SCALE GENOMIC DNA]</scope>
    <source>
        <strain evidence="3">V5/3M</strain>
    </source>
</reference>
<protein>
    <recommendedName>
        <fullName evidence="4">Thioesterase</fullName>
    </recommendedName>
</protein>
<dbReference type="Gene3D" id="3.10.129.10">
    <property type="entry name" value="Hotdog Thioesterase"/>
    <property type="match status" value="1"/>
</dbReference>